<feature type="region of interest" description="Disordered" evidence="1">
    <location>
        <begin position="201"/>
        <end position="267"/>
    </location>
</feature>
<name>A0A1Z4JDP7_LEPBY</name>
<dbReference type="Pfam" id="PF14233">
    <property type="entry name" value="DUF4335"/>
    <property type="match status" value="1"/>
</dbReference>
<proteinExistence type="predicted"/>
<gene>
    <name evidence="2" type="ORF">NIES2135_16840</name>
</gene>
<evidence type="ECO:0000313" key="3">
    <source>
        <dbReference type="Proteomes" id="UP000217895"/>
    </source>
</evidence>
<organism evidence="2 3">
    <name type="scientific">Leptolyngbya boryana NIES-2135</name>
    <dbReference type="NCBI Taxonomy" id="1973484"/>
    <lineage>
        <taxon>Bacteria</taxon>
        <taxon>Bacillati</taxon>
        <taxon>Cyanobacteriota</taxon>
        <taxon>Cyanophyceae</taxon>
        <taxon>Leptolyngbyales</taxon>
        <taxon>Leptolyngbyaceae</taxon>
        <taxon>Leptolyngbya group</taxon>
        <taxon>Leptolyngbya</taxon>
    </lineage>
</organism>
<feature type="compositionally biased region" description="Polar residues" evidence="1">
    <location>
        <begin position="301"/>
        <end position="319"/>
    </location>
</feature>
<feature type="region of interest" description="Disordered" evidence="1">
    <location>
        <begin position="295"/>
        <end position="367"/>
    </location>
</feature>
<evidence type="ECO:0000313" key="2">
    <source>
        <dbReference type="EMBL" id="BAY54866.1"/>
    </source>
</evidence>
<dbReference type="InterPro" id="IPR025569">
    <property type="entry name" value="DUF4335"/>
</dbReference>
<sequence>MSSPNSVIRRYTPPTCTLEIAAKDSPLSRWMGQSVLKHLRFKLSFDDPRVSEEQWTTIRGDRNQLEALCNAVSHYVQNFLSQSSRFGNRDSATATEPNTAVMPETEQNSAGIHLQPRGLISHELHLGTLANESTGSTLQLSAVQLADLASALDEYSADVTALPNLEKPSWVQVAPAWGTIAAGFIVAIGVMAAFRPLFDSSPAPQTAQSPSSNDQRLPVQPLPSTPAPNTIGALPTSPVPLPSGSPGTQTAPNLNPGSLPAQPGQPPQLRIAQEPAVEAPPQQQIQIQTPPLQDVPVASIPDQTKPSPAQGNTTGNQAARSRDPNEAPTPPENAGDAAIASAAREASPSAESAPQPSSLSRAAAPPAAVQIPQAKEAEQRLQKAWQPPADLKSNFEFVIFVDEKGNVTDRQALDDTARKFANVTGIPKIGENLVSPLKGRGSATFRVLYKPDGTVQAFLQ</sequence>
<feature type="compositionally biased region" description="Polar residues" evidence="1">
    <location>
        <begin position="245"/>
        <end position="256"/>
    </location>
</feature>
<feature type="compositionally biased region" description="Low complexity" evidence="1">
    <location>
        <begin position="332"/>
        <end position="367"/>
    </location>
</feature>
<evidence type="ECO:0000256" key="1">
    <source>
        <dbReference type="SAM" id="MobiDB-lite"/>
    </source>
</evidence>
<dbReference type="EMBL" id="AP018203">
    <property type="protein sequence ID" value="BAY54866.1"/>
    <property type="molecule type" value="Genomic_DNA"/>
</dbReference>
<keyword evidence="3" id="KW-1185">Reference proteome</keyword>
<dbReference type="Proteomes" id="UP000217895">
    <property type="component" value="Chromosome"/>
</dbReference>
<accession>A0A1Z4JDP7</accession>
<dbReference type="AlphaFoldDB" id="A0A1Z4JDP7"/>
<protein>
    <recommendedName>
        <fullName evidence="4">DUF4335 domain-containing protein</fullName>
    </recommendedName>
</protein>
<feature type="compositionally biased region" description="Low complexity" evidence="1">
    <location>
        <begin position="201"/>
        <end position="212"/>
    </location>
</feature>
<evidence type="ECO:0008006" key="4">
    <source>
        <dbReference type="Google" id="ProtNLM"/>
    </source>
</evidence>
<reference evidence="2 3" key="1">
    <citation type="submission" date="2017-06" db="EMBL/GenBank/DDBJ databases">
        <title>Genome sequencing of cyanobaciteial culture collection at National Institute for Environmental Studies (NIES).</title>
        <authorList>
            <person name="Hirose Y."/>
            <person name="Shimura Y."/>
            <person name="Fujisawa T."/>
            <person name="Nakamura Y."/>
            <person name="Kawachi M."/>
        </authorList>
    </citation>
    <scope>NUCLEOTIDE SEQUENCE [LARGE SCALE GENOMIC DNA]</scope>
    <source>
        <strain evidence="2 3">NIES-2135</strain>
    </source>
</reference>